<reference evidence="1 2" key="1">
    <citation type="submission" date="2024-03" db="EMBL/GenBank/DDBJ databases">
        <title>Actinomycetospora sp. OC33-EN06, a novel actinomycete isolated from wild orchid (Aerides multiflora).</title>
        <authorList>
            <person name="Suriyachadkun C."/>
        </authorList>
    </citation>
    <scope>NUCLEOTIDE SEQUENCE [LARGE SCALE GENOMIC DNA]</scope>
    <source>
        <strain evidence="1 2">OC33-EN06</strain>
    </source>
</reference>
<name>A0ABU8N3A5_9PSEU</name>
<organism evidence="1 2">
    <name type="scientific">Actinomycetospora aeridis</name>
    <dbReference type="NCBI Taxonomy" id="3129231"/>
    <lineage>
        <taxon>Bacteria</taxon>
        <taxon>Bacillati</taxon>
        <taxon>Actinomycetota</taxon>
        <taxon>Actinomycetes</taxon>
        <taxon>Pseudonocardiales</taxon>
        <taxon>Pseudonocardiaceae</taxon>
        <taxon>Actinomycetospora</taxon>
    </lineage>
</organism>
<evidence type="ECO:0000313" key="1">
    <source>
        <dbReference type="EMBL" id="MEJ2886148.1"/>
    </source>
</evidence>
<dbReference type="RefSeq" id="WP_337712636.1">
    <property type="nucleotide sequence ID" value="NZ_JBBEGL010000002.1"/>
</dbReference>
<comment type="caution">
    <text evidence="1">The sequence shown here is derived from an EMBL/GenBank/DDBJ whole genome shotgun (WGS) entry which is preliminary data.</text>
</comment>
<evidence type="ECO:0000313" key="2">
    <source>
        <dbReference type="Proteomes" id="UP001370100"/>
    </source>
</evidence>
<accession>A0ABU8N3A5</accession>
<keyword evidence="2" id="KW-1185">Reference proteome</keyword>
<sequence>MSYLDRFLLGPLGAMTELPGIPARKGVKVDHERIGGTDRGLRGGLSEDVWATKRSWVFGWDLAHARQAQRLVGRWRSPYRASALRLLDPMVPNLLSPDVAVCGSMSRTPAGLGDPTSTPWAYITAGTTAFDIIGLGQPADTELVGLVDSCAHWTVPGVGVLYSEIAEWGRMPLLGRRTVFSAYVRGSGSVLASVYGETPGATYAGSSTTLTSSWQRIQAIAPAAAASVSFRVGLVSGSGGADVQTIGWQAEHLPAGNATDWSPGGGAAEVLLTEFGEGYRVLGRRALELTVGEV</sequence>
<dbReference type="Proteomes" id="UP001370100">
    <property type="component" value="Unassembled WGS sequence"/>
</dbReference>
<gene>
    <name evidence="1" type="ORF">WCD41_06765</name>
</gene>
<proteinExistence type="predicted"/>
<protein>
    <submittedName>
        <fullName evidence="1">Uncharacterized protein</fullName>
    </submittedName>
</protein>
<dbReference type="EMBL" id="JBBEGL010000002">
    <property type="protein sequence ID" value="MEJ2886148.1"/>
    <property type="molecule type" value="Genomic_DNA"/>
</dbReference>